<dbReference type="RefSeq" id="WP_074201161.1">
    <property type="nucleotide sequence ID" value="NZ_FSRE01000002.1"/>
</dbReference>
<evidence type="ECO:0000313" key="2">
    <source>
        <dbReference type="EMBL" id="SIN89109.1"/>
    </source>
</evidence>
<feature type="transmembrane region" description="Helical" evidence="1">
    <location>
        <begin position="48"/>
        <end position="64"/>
    </location>
</feature>
<dbReference type="Pfam" id="PF09838">
    <property type="entry name" value="DUF2065"/>
    <property type="match status" value="1"/>
</dbReference>
<feature type="transmembrane region" description="Helical" evidence="1">
    <location>
        <begin position="6"/>
        <end position="27"/>
    </location>
</feature>
<evidence type="ECO:0000256" key="1">
    <source>
        <dbReference type="SAM" id="Phobius"/>
    </source>
</evidence>
<gene>
    <name evidence="2" type="ORF">SAMN05443662_0872</name>
</gene>
<dbReference type="STRING" id="364032.SAMN05443662_0872"/>
<dbReference type="PANTHER" id="PTHR38602:SF1">
    <property type="entry name" value="INNER MEMBRANE PROTEIN"/>
    <property type="match status" value="1"/>
</dbReference>
<dbReference type="PANTHER" id="PTHR38602">
    <property type="entry name" value="INNER MEMBRANE PROTEIN-RELATED"/>
    <property type="match status" value="1"/>
</dbReference>
<organism evidence="2 3">
    <name type="scientific">Sulfurivirga caldicuralii</name>
    <dbReference type="NCBI Taxonomy" id="364032"/>
    <lineage>
        <taxon>Bacteria</taxon>
        <taxon>Pseudomonadati</taxon>
        <taxon>Pseudomonadota</taxon>
        <taxon>Gammaproteobacteria</taxon>
        <taxon>Thiotrichales</taxon>
        <taxon>Piscirickettsiaceae</taxon>
        <taxon>Sulfurivirga</taxon>
    </lineage>
</organism>
<keyword evidence="1" id="KW-0812">Transmembrane</keyword>
<dbReference type="Proteomes" id="UP000198461">
    <property type="component" value="Unassembled WGS sequence"/>
</dbReference>
<name>A0A1N6F1J1_9GAMM</name>
<keyword evidence="1" id="KW-1133">Transmembrane helix</keyword>
<evidence type="ECO:0000313" key="3">
    <source>
        <dbReference type="Proteomes" id="UP000198461"/>
    </source>
</evidence>
<sequence>MGENGWTIFWTAVSLVFILEGVLPFVYPRLWRRMMLEALQLPENGLRMMGLTSLLIGTLIILLLG</sequence>
<protein>
    <recommendedName>
        <fullName evidence="4">DUF2065 domain-containing protein</fullName>
    </recommendedName>
</protein>
<keyword evidence="1" id="KW-0472">Membrane</keyword>
<dbReference type="OrthoDB" id="9182237at2"/>
<proteinExistence type="predicted"/>
<keyword evidence="3" id="KW-1185">Reference proteome</keyword>
<reference evidence="2 3" key="1">
    <citation type="submission" date="2016-11" db="EMBL/GenBank/DDBJ databases">
        <authorList>
            <person name="Jaros S."/>
            <person name="Januszkiewicz K."/>
            <person name="Wedrychowicz H."/>
        </authorList>
    </citation>
    <scope>NUCLEOTIDE SEQUENCE [LARGE SCALE GENOMIC DNA]</scope>
    <source>
        <strain evidence="2 3">DSM 17737</strain>
    </source>
</reference>
<dbReference type="InterPro" id="IPR019201">
    <property type="entry name" value="DUF2065"/>
</dbReference>
<dbReference type="AlphaFoldDB" id="A0A1N6F1J1"/>
<accession>A0A1N6F1J1</accession>
<dbReference type="EMBL" id="FSRE01000002">
    <property type="protein sequence ID" value="SIN89109.1"/>
    <property type="molecule type" value="Genomic_DNA"/>
</dbReference>
<evidence type="ECO:0008006" key="4">
    <source>
        <dbReference type="Google" id="ProtNLM"/>
    </source>
</evidence>